<dbReference type="Proteomes" id="UP000280698">
    <property type="component" value="Unassembled WGS sequence"/>
</dbReference>
<accession>A0ABX9WG50</accession>
<name>A0ABX9WG50_9ACTN</name>
<feature type="non-terminal residue" evidence="1">
    <location>
        <position position="63"/>
    </location>
</feature>
<gene>
    <name evidence="1" type="ORF">EFE23_18790</name>
</gene>
<reference evidence="1 2" key="1">
    <citation type="submission" date="2018-11" db="EMBL/GenBank/DDBJ databases">
        <title>Micromonospora sp. PPF5-17, a new actinomycetes isolated from a hot spring soil.</title>
        <authorList>
            <person name="Thawai C."/>
        </authorList>
    </citation>
    <scope>NUCLEOTIDE SEQUENCE [LARGE SCALE GENOMIC DNA]</scope>
    <source>
        <strain evidence="1 2">PPF5-17</strain>
    </source>
</reference>
<organism evidence="1 2">
    <name type="scientific">Micromonospora solifontis</name>
    <dbReference type="NCBI Taxonomy" id="2487138"/>
    <lineage>
        <taxon>Bacteria</taxon>
        <taxon>Bacillati</taxon>
        <taxon>Actinomycetota</taxon>
        <taxon>Actinomycetes</taxon>
        <taxon>Micromonosporales</taxon>
        <taxon>Micromonosporaceae</taxon>
        <taxon>Micromonospora</taxon>
    </lineage>
</organism>
<dbReference type="EMBL" id="RJLN01000056">
    <property type="protein sequence ID" value="RNL96448.1"/>
    <property type="molecule type" value="Genomic_DNA"/>
</dbReference>
<protein>
    <submittedName>
        <fullName evidence="1">Uncharacterized protein</fullName>
    </submittedName>
</protein>
<keyword evidence="2" id="KW-1185">Reference proteome</keyword>
<evidence type="ECO:0000313" key="1">
    <source>
        <dbReference type="EMBL" id="RNL96448.1"/>
    </source>
</evidence>
<sequence>MAEEPFTVEPELLRGVARELGDDAYRLAHGLATAPGLVAPADGWRIGAELAGLEAATQRWCGS</sequence>
<comment type="caution">
    <text evidence="1">The sequence shown here is derived from an EMBL/GenBank/DDBJ whole genome shotgun (WGS) entry which is preliminary data.</text>
</comment>
<evidence type="ECO:0000313" key="2">
    <source>
        <dbReference type="Proteomes" id="UP000280698"/>
    </source>
</evidence>
<proteinExistence type="predicted"/>